<dbReference type="AlphaFoldDB" id="A0AAN7BFS4"/>
<dbReference type="Proteomes" id="UP001301958">
    <property type="component" value="Unassembled WGS sequence"/>
</dbReference>
<dbReference type="EMBL" id="MU865505">
    <property type="protein sequence ID" value="KAK4221917.1"/>
    <property type="molecule type" value="Genomic_DNA"/>
</dbReference>
<evidence type="ECO:0000313" key="2">
    <source>
        <dbReference type="Proteomes" id="UP001301958"/>
    </source>
</evidence>
<reference evidence="1" key="1">
    <citation type="journal article" date="2023" name="Mol. Phylogenet. Evol.">
        <title>Genome-scale phylogeny and comparative genomics of the fungal order Sordariales.</title>
        <authorList>
            <person name="Hensen N."/>
            <person name="Bonometti L."/>
            <person name="Westerberg I."/>
            <person name="Brannstrom I.O."/>
            <person name="Guillou S."/>
            <person name="Cros-Aarteil S."/>
            <person name="Calhoun S."/>
            <person name="Haridas S."/>
            <person name="Kuo A."/>
            <person name="Mondo S."/>
            <person name="Pangilinan J."/>
            <person name="Riley R."/>
            <person name="LaButti K."/>
            <person name="Andreopoulos B."/>
            <person name="Lipzen A."/>
            <person name="Chen C."/>
            <person name="Yan M."/>
            <person name="Daum C."/>
            <person name="Ng V."/>
            <person name="Clum A."/>
            <person name="Steindorff A."/>
            <person name="Ohm R.A."/>
            <person name="Martin F."/>
            <person name="Silar P."/>
            <person name="Natvig D.O."/>
            <person name="Lalanne C."/>
            <person name="Gautier V."/>
            <person name="Ament-Velasquez S.L."/>
            <person name="Kruys A."/>
            <person name="Hutchinson M.I."/>
            <person name="Powell A.J."/>
            <person name="Barry K."/>
            <person name="Miller A.N."/>
            <person name="Grigoriev I.V."/>
            <person name="Debuchy R."/>
            <person name="Gladieux P."/>
            <person name="Hiltunen Thoren M."/>
            <person name="Johannesson H."/>
        </authorList>
    </citation>
    <scope>NUCLEOTIDE SEQUENCE</scope>
    <source>
        <strain evidence="1">CBS 990.96</strain>
    </source>
</reference>
<protein>
    <submittedName>
        <fullName evidence="1">Uncharacterized protein</fullName>
    </submittedName>
</protein>
<proteinExistence type="predicted"/>
<organism evidence="1 2">
    <name type="scientific">Podospora fimiseda</name>
    <dbReference type="NCBI Taxonomy" id="252190"/>
    <lineage>
        <taxon>Eukaryota</taxon>
        <taxon>Fungi</taxon>
        <taxon>Dikarya</taxon>
        <taxon>Ascomycota</taxon>
        <taxon>Pezizomycotina</taxon>
        <taxon>Sordariomycetes</taxon>
        <taxon>Sordariomycetidae</taxon>
        <taxon>Sordariales</taxon>
        <taxon>Podosporaceae</taxon>
        <taxon>Podospora</taxon>
    </lineage>
</organism>
<reference evidence="1" key="2">
    <citation type="submission" date="2023-05" db="EMBL/GenBank/DDBJ databases">
        <authorList>
            <consortium name="Lawrence Berkeley National Laboratory"/>
            <person name="Steindorff A."/>
            <person name="Hensen N."/>
            <person name="Bonometti L."/>
            <person name="Westerberg I."/>
            <person name="Brannstrom I.O."/>
            <person name="Guillou S."/>
            <person name="Cros-Aarteil S."/>
            <person name="Calhoun S."/>
            <person name="Haridas S."/>
            <person name="Kuo A."/>
            <person name="Mondo S."/>
            <person name="Pangilinan J."/>
            <person name="Riley R."/>
            <person name="Labutti K."/>
            <person name="Andreopoulos B."/>
            <person name="Lipzen A."/>
            <person name="Chen C."/>
            <person name="Yanf M."/>
            <person name="Daum C."/>
            <person name="Ng V."/>
            <person name="Clum A."/>
            <person name="Ohm R."/>
            <person name="Martin F."/>
            <person name="Silar P."/>
            <person name="Natvig D."/>
            <person name="Lalanne C."/>
            <person name="Gautier V."/>
            <person name="Ament-Velasquez S.L."/>
            <person name="Kruys A."/>
            <person name="Hutchinson M.I."/>
            <person name="Powell A.J."/>
            <person name="Barry K."/>
            <person name="Miller A.N."/>
            <person name="Grigoriev I.V."/>
            <person name="Debuchy R."/>
            <person name="Gladieux P."/>
            <person name="Thoren M.H."/>
            <person name="Johannesson H."/>
        </authorList>
    </citation>
    <scope>NUCLEOTIDE SEQUENCE</scope>
    <source>
        <strain evidence="1">CBS 990.96</strain>
    </source>
</reference>
<keyword evidence="2" id="KW-1185">Reference proteome</keyword>
<sequence>MDKHSRLLKKDICGLQAPGKLRSEIDQQAIKANLPPEIQYACQYWVHHLKESKGTASDGGLVHSFLTSHLLHWLEVLCIIGRMLILVESLFVSG</sequence>
<name>A0AAN7BFS4_9PEZI</name>
<comment type="caution">
    <text evidence="1">The sequence shown here is derived from an EMBL/GenBank/DDBJ whole genome shotgun (WGS) entry which is preliminary data.</text>
</comment>
<accession>A0AAN7BFS4</accession>
<gene>
    <name evidence="1" type="ORF">QBC38DRAFT_376227</name>
</gene>
<evidence type="ECO:0000313" key="1">
    <source>
        <dbReference type="EMBL" id="KAK4221917.1"/>
    </source>
</evidence>